<comment type="cofactor">
    <cofactor evidence="1">
        <name>Mn(2+)</name>
        <dbReference type="ChEBI" id="CHEBI:29035"/>
    </cofactor>
</comment>
<evidence type="ECO:0000256" key="2">
    <source>
        <dbReference type="ARBA" id="ARBA00022723"/>
    </source>
</evidence>
<evidence type="ECO:0000256" key="8">
    <source>
        <dbReference type="RuleBase" id="RU004273"/>
    </source>
</evidence>
<keyword evidence="9" id="KW-0472">Membrane</keyword>
<dbReference type="GO" id="GO:0005634">
    <property type="term" value="C:nucleus"/>
    <property type="evidence" value="ECO:0007669"/>
    <property type="project" value="TreeGrafter"/>
</dbReference>
<keyword evidence="9" id="KW-1133">Transmembrane helix</keyword>
<comment type="similarity">
    <text evidence="8">Belongs to the PPP phosphatase family.</text>
</comment>
<dbReference type="InterPro" id="IPR006186">
    <property type="entry name" value="Ser/Thr-sp_prot-phosphatase"/>
</dbReference>
<evidence type="ECO:0000259" key="11">
    <source>
        <dbReference type="PROSITE" id="PS00125"/>
    </source>
</evidence>
<dbReference type="GO" id="GO:0004722">
    <property type="term" value="F:protein serine/threonine phosphatase activity"/>
    <property type="evidence" value="ECO:0007669"/>
    <property type="project" value="UniProtKB-EC"/>
</dbReference>
<dbReference type="InterPro" id="IPR004843">
    <property type="entry name" value="Calcineurin-like_PHP"/>
</dbReference>
<dbReference type="Pfam" id="PF00149">
    <property type="entry name" value="Metallophos"/>
    <property type="match status" value="1"/>
</dbReference>
<keyword evidence="2" id="KW-0479">Metal-binding</keyword>
<evidence type="ECO:0000256" key="7">
    <source>
        <dbReference type="ARBA" id="ARBA00048336"/>
    </source>
</evidence>
<evidence type="ECO:0000256" key="3">
    <source>
        <dbReference type="ARBA" id="ARBA00022801"/>
    </source>
</evidence>
<feature type="signal peptide" evidence="10">
    <location>
        <begin position="1"/>
        <end position="17"/>
    </location>
</feature>
<dbReference type="Gene3D" id="3.60.21.10">
    <property type="match status" value="1"/>
</dbReference>
<dbReference type="EMBL" id="CAJFCW020000003">
    <property type="protein sequence ID" value="CAG9105889.1"/>
    <property type="molecule type" value="Genomic_DNA"/>
</dbReference>
<keyword evidence="3 8" id="KW-0378">Hydrolase</keyword>
<name>A0A811KMX2_9BILA</name>
<proteinExistence type="inferred from homology"/>
<dbReference type="PANTHER" id="PTHR11668">
    <property type="entry name" value="SERINE/THREONINE PROTEIN PHOSPHATASE"/>
    <property type="match status" value="1"/>
</dbReference>
<evidence type="ECO:0000256" key="6">
    <source>
        <dbReference type="ARBA" id="ARBA00047761"/>
    </source>
</evidence>
<dbReference type="Proteomes" id="UP000783686">
    <property type="component" value="Unassembled WGS sequence"/>
</dbReference>
<comment type="catalytic activity">
    <reaction evidence="7 8">
        <text>O-phospho-L-threonyl-[protein] + H2O = L-threonyl-[protein] + phosphate</text>
        <dbReference type="Rhea" id="RHEA:47004"/>
        <dbReference type="Rhea" id="RHEA-COMP:11060"/>
        <dbReference type="Rhea" id="RHEA-COMP:11605"/>
        <dbReference type="ChEBI" id="CHEBI:15377"/>
        <dbReference type="ChEBI" id="CHEBI:30013"/>
        <dbReference type="ChEBI" id="CHEBI:43474"/>
        <dbReference type="ChEBI" id="CHEBI:61977"/>
        <dbReference type="EC" id="3.1.3.16"/>
    </reaction>
</comment>
<evidence type="ECO:0000256" key="1">
    <source>
        <dbReference type="ARBA" id="ARBA00001936"/>
    </source>
</evidence>
<keyword evidence="5" id="KW-0464">Manganese</keyword>
<evidence type="ECO:0000256" key="5">
    <source>
        <dbReference type="ARBA" id="ARBA00023211"/>
    </source>
</evidence>
<dbReference type="GO" id="GO:0046872">
    <property type="term" value="F:metal ion binding"/>
    <property type="evidence" value="ECO:0007669"/>
    <property type="project" value="UniProtKB-KW"/>
</dbReference>
<dbReference type="OrthoDB" id="5819495at2759"/>
<evidence type="ECO:0000313" key="12">
    <source>
        <dbReference type="EMBL" id="CAD5216406.1"/>
    </source>
</evidence>
<dbReference type="GO" id="GO:0005737">
    <property type="term" value="C:cytoplasm"/>
    <property type="evidence" value="ECO:0007669"/>
    <property type="project" value="TreeGrafter"/>
</dbReference>
<dbReference type="SUPFAM" id="SSF56300">
    <property type="entry name" value="Metallo-dependent phosphatases"/>
    <property type="match status" value="1"/>
</dbReference>
<dbReference type="EC" id="3.1.3.16" evidence="8"/>
<feature type="domain" description="Serine/threonine specific protein phosphatases" evidence="11">
    <location>
        <begin position="346"/>
        <end position="351"/>
    </location>
</feature>
<comment type="catalytic activity">
    <reaction evidence="6">
        <text>O-phospho-L-seryl-[protein] + H2O = L-seryl-[protein] + phosphate</text>
        <dbReference type="Rhea" id="RHEA:20629"/>
        <dbReference type="Rhea" id="RHEA-COMP:9863"/>
        <dbReference type="Rhea" id="RHEA-COMP:11604"/>
        <dbReference type="ChEBI" id="CHEBI:15377"/>
        <dbReference type="ChEBI" id="CHEBI:29999"/>
        <dbReference type="ChEBI" id="CHEBI:43474"/>
        <dbReference type="ChEBI" id="CHEBI:83421"/>
        <dbReference type="EC" id="3.1.3.16"/>
    </reaction>
</comment>
<gene>
    <name evidence="12" type="ORF">BOKJ2_LOCUS6577</name>
</gene>
<keyword evidence="9" id="KW-0812">Transmembrane</keyword>
<feature type="chain" id="PRO_5035681706" description="Serine/threonine-protein phosphatase" evidence="10">
    <location>
        <begin position="18"/>
        <end position="571"/>
    </location>
</feature>
<accession>A0A811KMX2</accession>
<dbReference type="PRINTS" id="PR00114">
    <property type="entry name" value="STPHPHTASE"/>
</dbReference>
<organism evidence="12 13">
    <name type="scientific">Bursaphelenchus okinawaensis</name>
    <dbReference type="NCBI Taxonomy" id="465554"/>
    <lineage>
        <taxon>Eukaryota</taxon>
        <taxon>Metazoa</taxon>
        <taxon>Ecdysozoa</taxon>
        <taxon>Nematoda</taxon>
        <taxon>Chromadorea</taxon>
        <taxon>Rhabditida</taxon>
        <taxon>Tylenchina</taxon>
        <taxon>Tylenchomorpha</taxon>
        <taxon>Aphelenchoidea</taxon>
        <taxon>Aphelenchoididae</taxon>
        <taxon>Bursaphelenchus</taxon>
    </lineage>
</organism>
<keyword evidence="4" id="KW-0904">Protein phosphatase</keyword>
<evidence type="ECO:0000256" key="4">
    <source>
        <dbReference type="ARBA" id="ARBA00022912"/>
    </source>
</evidence>
<dbReference type="InterPro" id="IPR029052">
    <property type="entry name" value="Metallo-depent_PP-like"/>
</dbReference>
<evidence type="ECO:0000256" key="10">
    <source>
        <dbReference type="SAM" id="SignalP"/>
    </source>
</evidence>
<dbReference type="EMBL" id="CAJFDH010000003">
    <property type="protein sequence ID" value="CAD5216406.1"/>
    <property type="molecule type" value="Genomic_DNA"/>
</dbReference>
<keyword evidence="10" id="KW-0732">Signal</keyword>
<dbReference type="PROSITE" id="PS00125">
    <property type="entry name" value="SER_THR_PHOSPHATASE"/>
    <property type="match status" value="1"/>
</dbReference>
<dbReference type="AlphaFoldDB" id="A0A811KMX2"/>
<evidence type="ECO:0000256" key="9">
    <source>
        <dbReference type="SAM" id="Phobius"/>
    </source>
</evidence>
<dbReference type="InterPro" id="IPR050341">
    <property type="entry name" value="PP1_catalytic_subunit"/>
</dbReference>
<dbReference type="Proteomes" id="UP000614601">
    <property type="component" value="Unassembled WGS sequence"/>
</dbReference>
<protein>
    <recommendedName>
        <fullName evidence="8">Serine/threonine-protein phosphatase</fullName>
        <ecNumber evidence="8">3.1.3.16</ecNumber>
    </recommendedName>
</protein>
<reference evidence="12" key="1">
    <citation type="submission" date="2020-09" db="EMBL/GenBank/DDBJ databases">
        <authorList>
            <person name="Kikuchi T."/>
        </authorList>
    </citation>
    <scope>NUCLEOTIDE SEQUENCE</scope>
    <source>
        <strain evidence="12">SH1</strain>
    </source>
</reference>
<comment type="caution">
    <text evidence="12">The sequence shown here is derived from an EMBL/GenBank/DDBJ whole genome shotgun (WGS) entry which is preliminary data.</text>
</comment>
<sequence>MERSLLFLIFTFSVCSASFLCFKGTYHIDVLPEDKTEDYNYACCATVSLDGNVEYFGSSEGSIRKKMSVSSKYAGKSCAFSGKDFSCCCDKHDMCNSNAFLRYHLLKYMEDIKQTGSGSEVAFIGFFFGLLVVAVVAGTCIGRFMSGQMDTPNTAEVAKEKTFEEKSVFVLPQLSKGELAHIKQQIRHARTTEKPTIKSLTGTLSIKGVYTYNTNTVVTNRELTSIELKIPAKGPKDFMAILMQMITIGPREIKFPFSIIDAVCEEAGNVFMNEPTATEAPVPCQVYGDIHGQYSDLLRFLHLNGWPPTVRCVFLGDYVDRGRHCLEVIMMLFLLKIVMPYDVYMVRGNHEDAIINKSYSFFSEIEYRIPHDNQNHYRTMAKFIDTFTKIPLAVRIGKRVMGVHGGLSPKMDSWDTIINIRRPCNLKKGTLMCDITWSDPEPTATGFEPNLKRDPNGGMGYQFGVDALNKVTNDLKVDLLLRGHQCPMNGYELFGERCITVFTAPGYRSSGDGDSNHGCSIFIDHDFRLIMTRITVDNNVRVIRDMQKLDKGEVYNDMGTLKTKKHHDDDC</sequence>
<dbReference type="SMART" id="SM00156">
    <property type="entry name" value="PP2Ac"/>
    <property type="match status" value="1"/>
</dbReference>
<feature type="transmembrane region" description="Helical" evidence="9">
    <location>
        <begin position="121"/>
        <end position="141"/>
    </location>
</feature>
<keyword evidence="13" id="KW-1185">Reference proteome</keyword>
<evidence type="ECO:0000313" key="13">
    <source>
        <dbReference type="Proteomes" id="UP000614601"/>
    </source>
</evidence>
<dbReference type="PANTHER" id="PTHR11668:SF300">
    <property type="entry name" value="SERINE_THREONINE-PROTEIN PHOSPHATASE"/>
    <property type="match status" value="1"/>
</dbReference>